<dbReference type="AlphaFoldDB" id="A0A9X1LKB4"/>
<accession>A0A9X1LKB4</accession>
<dbReference type="EMBL" id="JAJBZG010000005">
    <property type="protein sequence ID" value="MCB7481782.1"/>
    <property type="molecule type" value="Genomic_DNA"/>
</dbReference>
<keyword evidence="1" id="KW-0472">Membrane</keyword>
<dbReference type="GO" id="GO:0009190">
    <property type="term" value="P:cyclic nucleotide biosynthetic process"/>
    <property type="evidence" value="ECO:0007669"/>
    <property type="project" value="InterPro"/>
</dbReference>
<dbReference type="Proteomes" id="UP001139414">
    <property type="component" value="Unassembled WGS sequence"/>
</dbReference>
<evidence type="ECO:0000313" key="4">
    <source>
        <dbReference type="Proteomes" id="UP001139414"/>
    </source>
</evidence>
<feature type="transmembrane region" description="Helical" evidence="1">
    <location>
        <begin position="143"/>
        <end position="163"/>
    </location>
</feature>
<proteinExistence type="predicted"/>
<comment type="caution">
    <text evidence="3">The sequence shown here is derived from an EMBL/GenBank/DDBJ whole genome shotgun (WGS) entry which is preliminary data.</text>
</comment>
<feature type="transmembrane region" description="Helical" evidence="1">
    <location>
        <begin position="96"/>
        <end position="123"/>
    </location>
</feature>
<dbReference type="InterPro" id="IPR001054">
    <property type="entry name" value="A/G_cyclase"/>
</dbReference>
<sequence length="369" mass="42584">MKQNYLYEIIRLSYRFPLLTIIIKQVIFWIIAYGVLGFILYFSSLSIFEGTNSPFTLSVAMLILTVLIFGFMNGIILGIFEYFLNKKSNLNNSLGLTILIGSFAYFITIMGLISLTRLIIFWVLELLHMDIGFVEVILRGNWIYHYAILLVYTLFMTLIISFISQIEKILGPGYLLPILLGWFRYPREEERIFMFLDLSNSTRMAEQLGHIAYSNLIQECFLDINKMVKKYNAEIYQYVGDEIVVSWPLEGMKEYVYIEFFFGVMALLQERSKYYTDKFGVTPSFKAGAHVGVVTRVEVGNIKRNLAYHGDTLNVTARLEGLCKELDRSVLFSGALIKKTMVDKKYKVSSLGFRTLKGREAKLEVFSIN</sequence>
<dbReference type="CDD" id="cd07302">
    <property type="entry name" value="CHD"/>
    <property type="match status" value="1"/>
</dbReference>
<organism evidence="3 4">
    <name type="scientific">Christiangramia sediminis</name>
    <dbReference type="NCBI Taxonomy" id="2881336"/>
    <lineage>
        <taxon>Bacteria</taxon>
        <taxon>Pseudomonadati</taxon>
        <taxon>Bacteroidota</taxon>
        <taxon>Flavobacteriia</taxon>
        <taxon>Flavobacteriales</taxon>
        <taxon>Flavobacteriaceae</taxon>
        <taxon>Christiangramia</taxon>
    </lineage>
</organism>
<reference evidence="3" key="1">
    <citation type="submission" date="2021-10" db="EMBL/GenBank/DDBJ databases">
        <title>Gramella sp. ASW11-100T, isolated from marine sediment.</title>
        <authorList>
            <person name="Xia C."/>
        </authorList>
    </citation>
    <scope>NUCLEOTIDE SEQUENCE</scope>
    <source>
        <strain evidence="3">ASW11-100</strain>
    </source>
</reference>
<evidence type="ECO:0000313" key="3">
    <source>
        <dbReference type="EMBL" id="MCB7481782.1"/>
    </source>
</evidence>
<keyword evidence="4" id="KW-1185">Reference proteome</keyword>
<dbReference type="InterPro" id="IPR029787">
    <property type="entry name" value="Nucleotide_cyclase"/>
</dbReference>
<keyword evidence="1" id="KW-1133">Transmembrane helix</keyword>
<dbReference type="RefSeq" id="WP_229341065.1">
    <property type="nucleotide sequence ID" value="NZ_JAJBZG010000005.1"/>
</dbReference>
<dbReference type="PROSITE" id="PS50125">
    <property type="entry name" value="GUANYLATE_CYCLASE_2"/>
    <property type="match status" value="1"/>
</dbReference>
<gene>
    <name evidence="3" type="ORF">LGQ90_10960</name>
</gene>
<feature type="transmembrane region" description="Helical" evidence="1">
    <location>
        <begin position="21"/>
        <end position="43"/>
    </location>
</feature>
<protein>
    <submittedName>
        <fullName evidence="3">Adenylate/guanylate cyclase domain-containing protein</fullName>
    </submittedName>
</protein>
<feature type="transmembrane region" description="Helical" evidence="1">
    <location>
        <begin position="55"/>
        <end position="84"/>
    </location>
</feature>
<dbReference type="GO" id="GO:0004016">
    <property type="term" value="F:adenylate cyclase activity"/>
    <property type="evidence" value="ECO:0007669"/>
    <property type="project" value="UniProtKB-ARBA"/>
</dbReference>
<keyword evidence="1" id="KW-0812">Transmembrane</keyword>
<evidence type="ECO:0000256" key="1">
    <source>
        <dbReference type="SAM" id="Phobius"/>
    </source>
</evidence>
<dbReference type="GO" id="GO:0035556">
    <property type="term" value="P:intracellular signal transduction"/>
    <property type="evidence" value="ECO:0007669"/>
    <property type="project" value="InterPro"/>
</dbReference>
<dbReference type="Gene3D" id="3.30.70.1230">
    <property type="entry name" value="Nucleotide cyclase"/>
    <property type="match status" value="1"/>
</dbReference>
<evidence type="ECO:0000259" key="2">
    <source>
        <dbReference type="PROSITE" id="PS50125"/>
    </source>
</evidence>
<name>A0A9X1LKB4_9FLAO</name>
<feature type="domain" description="Guanylate cyclase" evidence="2">
    <location>
        <begin position="192"/>
        <end position="320"/>
    </location>
</feature>
<dbReference type="SUPFAM" id="SSF55073">
    <property type="entry name" value="Nucleotide cyclase"/>
    <property type="match status" value="1"/>
</dbReference>
<dbReference type="Pfam" id="PF00211">
    <property type="entry name" value="Guanylate_cyc"/>
    <property type="match status" value="1"/>
</dbReference>